<dbReference type="SFLD" id="SFLDG00180">
    <property type="entry name" value="muconate_cycloisomerase"/>
    <property type="match status" value="1"/>
</dbReference>
<evidence type="ECO:0000256" key="1">
    <source>
        <dbReference type="ARBA" id="ARBA00022723"/>
    </source>
</evidence>
<dbReference type="Pfam" id="PF13378">
    <property type="entry name" value="MR_MLE_C"/>
    <property type="match status" value="1"/>
</dbReference>
<dbReference type="EMBL" id="DSGB01000002">
    <property type="protein sequence ID" value="HER95104.1"/>
    <property type="molecule type" value="Genomic_DNA"/>
</dbReference>
<feature type="active site" description="Proton donor" evidence="4">
    <location>
        <position position="160"/>
    </location>
</feature>
<dbReference type="PANTHER" id="PTHR48073">
    <property type="entry name" value="O-SUCCINYLBENZOATE SYNTHASE-RELATED"/>
    <property type="match status" value="1"/>
</dbReference>
<dbReference type="CDD" id="cd03320">
    <property type="entry name" value="OSBS"/>
    <property type="match status" value="1"/>
</dbReference>
<comment type="pathway">
    <text evidence="4">Quinol/quinone metabolism; menaquinone biosynthesis.</text>
</comment>
<dbReference type="GO" id="GO:0043748">
    <property type="term" value="F:O-succinylbenzoate synthase activity"/>
    <property type="evidence" value="ECO:0007669"/>
    <property type="project" value="UniProtKB-EC"/>
</dbReference>
<sequence>MGANLNKACWHWLRFALPLRAPLPSGGRVRQGGVVIVEAEGMRGWGEVAPLPGLSLETLEEAEQALKACICRLPNQLPEHPELLAAVLKDVLRAVPASVRWGIELALAGWMAAWTGKRLDAWLAPSPLPVVAVNALIASEADPSALLALREAGYSVVKLKVGRQSLAADIQRVRQVRAVLGPKVEIRLDANRAWKLSEALAFAEAVADLHIAYLEEPVKNVEDLAAFAHRSPIPLALDETLAAFPEQPLANWAFARVVVLKPMCLGGVFCALERAREAQALGMQVVWSSAFESGVGTRGVLALAAASQSHAAAGLDPYRWLAADTVWPPLALGPIVSVPEVLGQKLTCNQRMLMHGFSA</sequence>
<dbReference type="UniPathway" id="UPA00079"/>
<evidence type="ECO:0000256" key="5">
    <source>
        <dbReference type="NCBIfam" id="TIGR01927"/>
    </source>
</evidence>
<keyword evidence="3 4" id="KW-0456">Lyase</keyword>
<comment type="similarity">
    <text evidence="4">Belongs to the mandelate racemase/muconate lactonizing enzyme family. MenC type 1 subfamily.</text>
</comment>
<dbReference type="InterPro" id="IPR010196">
    <property type="entry name" value="OSB_synthase_MenC1"/>
</dbReference>
<dbReference type="NCBIfam" id="TIGR01927">
    <property type="entry name" value="menC_gam_Gplu"/>
    <property type="match status" value="1"/>
</dbReference>
<dbReference type="GO" id="GO:0009063">
    <property type="term" value="P:amino acid catabolic process"/>
    <property type="evidence" value="ECO:0007669"/>
    <property type="project" value="InterPro"/>
</dbReference>
<comment type="pathway">
    <text evidence="4">Quinol/quinone metabolism; 1,4-dihydroxy-2-naphthoate biosynthesis; 1,4-dihydroxy-2-naphthoate from chorismate: step 4/7.</text>
</comment>
<accession>A0A7V2AYP7</accession>
<dbReference type="AlphaFoldDB" id="A0A7V2AYP7"/>
<evidence type="ECO:0000256" key="4">
    <source>
        <dbReference type="HAMAP-Rule" id="MF_00470"/>
    </source>
</evidence>
<name>A0A7V2AYP7_RHOMR</name>
<proteinExistence type="inferred from homology"/>
<feature type="binding site" evidence="4">
    <location>
        <position position="189"/>
    </location>
    <ligand>
        <name>Mg(2+)</name>
        <dbReference type="ChEBI" id="CHEBI:18420"/>
    </ligand>
</feature>
<gene>
    <name evidence="4 7" type="primary">menC</name>
    <name evidence="7" type="ORF">ENO59_01070</name>
</gene>
<dbReference type="InterPro" id="IPR029017">
    <property type="entry name" value="Enolase-like_N"/>
</dbReference>
<dbReference type="Gene3D" id="3.30.390.10">
    <property type="entry name" value="Enolase-like, N-terminal domain"/>
    <property type="match status" value="1"/>
</dbReference>
<feature type="active site" description="Proton acceptor" evidence="4">
    <location>
        <position position="261"/>
    </location>
</feature>
<dbReference type="EC" id="4.2.1.113" evidence="4 5"/>
<dbReference type="SFLD" id="SFLDF00009">
    <property type="entry name" value="o-succinylbenzoate_synthase"/>
    <property type="match status" value="1"/>
</dbReference>
<dbReference type="UniPathway" id="UPA01057">
    <property type="reaction ID" value="UER00165"/>
</dbReference>
<dbReference type="SUPFAM" id="SSF54826">
    <property type="entry name" value="Enolase N-terminal domain-like"/>
    <property type="match status" value="1"/>
</dbReference>
<dbReference type="GO" id="GO:0000287">
    <property type="term" value="F:magnesium ion binding"/>
    <property type="evidence" value="ECO:0007669"/>
    <property type="project" value="UniProtKB-UniRule"/>
</dbReference>
<organism evidence="7">
    <name type="scientific">Rhodothermus marinus</name>
    <name type="common">Rhodothermus obamensis</name>
    <dbReference type="NCBI Taxonomy" id="29549"/>
    <lineage>
        <taxon>Bacteria</taxon>
        <taxon>Pseudomonadati</taxon>
        <taxon>Rhodothermota</taxon>
        <taxon>Rhodothermia</taxon>
        <taxon>Rhodothermales</taxon>
        <taxon>Rhodothermaceae</taxon>
        <taxon>Rhodothermus</taxon>
    </lineage>
</organism>
<dbReference type="SUPFAM" id="SSF51604">
    <property type="entry name" value="Enolase C-terminal domain-like"/>
    <property type="match status" value="1"/>
</dbReference>
<dbReference type="InterPro" id="IPR013342">
    <property type="entry name" value="Mandelate_racemase_C"/>
</dbReference>
<dbReference type="HAMAP" id="MF_00470">
    <property type="entry name" value="MenC_1"/>
    <property type="match status" value="1"/>
</dbReference>
<keyword evidence="2 4" id="KW-0460">Magnesium</keyword>
<dbReference type="Pfam" id="PF21508">
    <property type="entry name" value="MenC_N"/>
    <property type="match status" value="1"/>
</dbReference>
<dbReference type="SFLD" id="SFLDS00001">
    <property type="entry name" value="Enolase"/>
    <property type="match status" value="1"/>
</dbReference>
<evidence type="ECO:0000259" key="6">
    <source>
        <dbReference type="SMART" id="SM00922"/>
    </source>
</evidence>
<comment type="catalytic activity">
    <reaction evidence="4">
        <text>(1R,6R)-6-hydroxy-2-succinyl-cyclohexa-2,4-diene-1-carboxylate = 2-succinylbenzoate + H2O</text>
        <dbReference type="Rhea" id="RHEA:10196"/>
        <dbReference type="ChEBI" id="CHEBI:15377"/>
        <dbReference type="ChEBI" id="CHEBI:18325"/>
        <dbReference type="ChEBI" id="CHEBI:58689"/>
        <dbReference type="EC" id="4.2.1.113"/>
    </reaction>
</comment>
<evidence type="ECO:0000313" key="7">
    <source>
        <dbReference type="EMBL" id="HER95104.1"/>
    </source>
</evidence>
<protein>
    <recommendedName>
        <fullName evidence="4 5">o-succinylbenzoate synthase</fullName>
        <shortName evidence="4">OSB synthase</shortName>
        <shortName evidence="4">OSBS</shortName>
        <ecNumber evidence="4 5">4.2.1.113</ecNumber>
    </recommendedName>
    <alternativeName>
        <fullName evidence="4">4-(2'-carboxyphenyl)-4-oxybutyric acid synthase</fullName>
    </alternativeName>
    <alternativeName>
        <fullName evidence="4">o-succinylbenzoic acid synthase</fullName>
    </alternativeName>
</protein>
<evidence type="ECO:0000256" key="3">
    <source>
        <dbReference type="ARBA" id="ARBA00023239"/>
    </source>
</evidence>
<feature type="binding site" evidence="4">
    <location>
        <position position="238"/>
    </location>
    <ligand>
        <name>Mg(2+)</name>
        <dbReference type="ChEBI" id="CHEBI:18420"/>
    </ligand>
</feature>
<keyword evidence="1 4" id="KW-0479">Metal-binding</keyword>
<comment type="cofactor">
    <cofactor evidence="4">
        <name>a divalent metal cation</name>
        <dbReference type="ChEBI" id="CHEBI:60240"/>
    </cofactor>
</comment>
<reference evidence="7" key="1">
    <citation type="journal article" date="2020" name="mSystems">
        <title>Genome- and Community-Level Interaction Insights into Carbon Utilization and Element Cycling Functions of Hydrothermarchaeota in Hydrothermal Sediment.</title>
        <authorList>
            <person name="Zhou Z."/>
            <person name="Liu Y."/>
            <person name="Xu W."/>
            <person name="Pan J."/>
            <person name="Luo Z.H."/>
            <person name="Li M."/>
        </authorList>
    </citation>
    <scope>NUCLEOTIDE SEQUENCE [LARGE SCALE GENOMIC DNA]</scope>
    <source>
        <strain evidence="7">SpSt-143</strain>
    </source>
</reference>
<dbReference type="InterPro" id="IPR018110">
    <property type="entry name" value="Mandel_Rmase/mucon_lact_enz_CS"/>
</dbReference>
<evidence type="ECO:0000256" key="2">
    <source>
        <dbReference type="ARBA" id="ARBA00022842"/>
    </source>
</evidence>
<dbReference type="PROSITE" id="PS00909">
    <property type="entry name" value="MR_MLE_2"/>
    <property type="match status" value="1"/>
</dbReference>
<feature type="domain" description="Mandelate racemase/muconate lactonizing enzyme C-terminal" evidence="6">
    <location>
        <begin position="143"/>
        <end position="234"/>
    </location>
</feature>
<dbReference type="InterPro" id="IPR036849">
    <property type="entry name" value="Enolase-like_C_sf"/>
</dbReference>
<dbReference type="Gene3D" id="3.20.20.120">
    <property type="entry name" value="Enolase-like C-terminal domain"/>
    <property type="match status" value="1"/>
</dbReference>
<feature type="binding site" evidence="4">
    <location>
        <position position="215"/>
    </location>
    <ligand>
        <name>Mg(2+)</name>
        <dbReference type="ChEBI" id="CHEBI:18420"/>
    </ligand>
</feature>
<dbReference type="PANTHER" id="PTHR48073:SF2">
    <property type="entry name" value="O-SUCCINYLBENZOATE SYNTHASE"/>
    <property type="match status" value="1"/>
</dbReference>
<comment type="caution">
    <text evidence="7">The sequence shown here is derived from an EMBL/GenBank/DDBJ whole genome shotgun (WGS) entry which is preliminary data.</text>
</comment>
<comment type="function">
    <text evidence="4">Converts 2-succinyl-6-hydroxy-2,4-cyclohexadiene-1-carboxylate (SHCHC) to 2-succinylbenzoate (OSB).</text>
</comment>
<dbReference type="InterPro" id="IPR041338">
    <property type="entry name" value="OSBS_N"/>
</dbReference>
<dbReference type="InterPro" id="IPR029065">
    <property type="entry name" value="Enolase_C-like"/>
</dbReference>
<dbReference type="SMART" id="SM00922">
    <property type="entry name" value="MR_MLE"/>
    <property type="match status" value="1"/>
</dbReference>
<keyword evidence="4" id="KW-0474">Menaquinone biosynthesis</keyword>
<dbReference type="GO" id="GO:0009234">
    <property type="term" value="P:menaquinone biosynthetic process"/>
    <property type="evidence" value="ECO:0007669"/>
    <property type="project" value="UniProtKB-UniRule"/>
</dbReference>